<feature type="non-terminal residue" evidence="1">
    <location>
        <position position="112"/>
    </location>
</feature>
<dbReference type="InterPro" id="IPR012337">
    <property type="entry name" value="RNaseH-like_sf"/>
</dbReference>
<protein>
    <recommendedName>
        <fullName evidence="2">3'-5' exonuclease domain-containing protein</fullName>
    </recommendedName>
</protein>
<organism evidence="1">
    <name type="scientific">marine sediment metagenome</name>
    <dbReference type="NCBI Taxonomy" id="412755"/>
    <lineage>
        <taxon>unclassified sequences</taxon>
        <taxon>metagenomes</taxon>
        <taxon>ecological metagenomes</taxon>
    </lineage>
</organism>
<reference evidence="1" key="1">
    <citation type="journal article" date="2015" name="Nature">
        <title>Complex archaea that bridge the gap between prokaryotes and eukaryotes.</title>
        <authorList>
            <person name="Spang A."/>
            <person name="Saw J.H."/>
            <person name="Jorgensen S.L."/>
            <person name="Zaremba-Niedzwiedzka K."/>
            <person name="Martijn J."/>
            <person name="Lind A.E."/>
            <person name="van Eijk R."/>
            <person name="Schleper C."/>
            <person name="Guy L."/>
            <person name="Ettema T.J."/>
        </authorList>
    </citation>
    <scope>NUCLEOTIDE SEQUENCE</scope>
</reference>
<gene>
    <name evidence="1" type="ORF">LCGC14_2392940</name>
</gene>
<evidence type="ECO:0008006" key="2">
    <source>
        <dbReference type="Google" id="ProtNLM"/>
    </source>
</evidence>
<sequence>MFNIAYIGPHDYNEEQLIERLKSESPATISIDTETISLKDRTCIGIGIGLNAREAVYFPILPDESRYLDLCWELLSRPSVKVFCNALYDLYAMTEYRADGEQGGGAWLDAIV</sequence>
<dbReference type="Gene3D" id="3.30.420.10">
    <property type="entry name" value="Ribonuclease H-like superfamily/Ribonuclease H"/>
    <property type="match status" value="1"/>
</dbReference>
<dbReference type="GO" id="GO:0003676">
    <property type="term" value="F:nucleic acid binding"/>
    <property type="evidence" value="ECO:0007669"/>
    <property type="project" value="InterPro"/>
</dbReference>
<dbReference type="AlphaFoldDB" id="A0A0F9CJP5"/>
<dbReference type="InterPro" id="IPR036397">
    <property type="entry name" value="RNaseH_sf"/>
</dbReference>
<proteinExistence type="predicted"/>
<dbReference type="EMBL" id="LAZR01035750">
    <property type="protein sequence ID" value="KKL26677.1"/>
    <property type="molecule type" value="Genomic_DNA"/>
</dbReference>
<evidence type="ECO:0000313" key="1">
    <source>
        <dbReference type="EMBL" id="KKL26677.1"/>
    </source>
</evidence>
<name>A0A0F9CJP5_9ZZZZ</name>
<comment type="caution">
    <text evidence="1">The sequence shown here is derived from an EMBL/GenBank/DDBJ whole genome shotgun (WGS) entry which is preliminary data.</text>
</comment>
<dbReference type="SUPFAM" id="SSF53098">
    <property type="entry name" value="Ribonuclease H-like"/>
    <property type="match status" value="1"/>
</dbReference>
<accession>A0A0F9CJP5</accession>